<organism evidence="3 4">
    <name type="scientific">Cudoniella acicularis</name>
    <dbReference type="NCBI Taxonomy" id="354080"/>
    <lineage>
        <taxon>Eukaryota</taxon>
        <taxon>Fungi</taxon>
        <taxon>Dikarya</taxon>
        <taxon>Ascomycota</taxon>
        <taxon>Pezizomycotina</taxon>
        <taxon>Leotiomycetes</taxon>
        <taxon>Helotiales</taxon>
        <taxon>Tricladiaceae</taxon>
        <taxon>Cudoniella</taxon>
    </lineage>
</organism>
<feature type="region of interest" description="Disordered" evidence="1">
    <location>
        <begin position="30"/>
        <end position="50"/>
    </location>
</feature>
<name>A0A8H4W1M2_9HELO</name>
<evidence type="ECO:0000313" key="3">
    <source>
        <dbReference type="EMBL" id="KAF4627719.1"/>
    </source>
</evidence>
<feature type="domain" description="2EXR" evidence="2">
    <location>
        <begin position="160"/>
        <end position="238"/>
    </location>
</feature>
<reference evidence="3 4" key="1">
    <citation type="submission" date="2020-03" db="EMBL/GenBank/DDBJ databases">
        <title>Draft Genome Sequence of Cudoniella acicularis.</title>
        <authorList>
            <person name="Buettner E."/>
            <person name="Kellner H."/>
        </authorList>
    </citation>
    <scope>NUCLEOTIDE SEQUENCE [LARGE SCALE GENOMIC DNA]</scope>
    <source>
        <strain evidence="3 4">DSM 108380</strain>
    </source>
</reference>
<evidence type="ECO:0000313" key="4">
    <source>
        <dbReference type="Proteomes" id="UP000566819"/>
    </source>
</evidence>
<accession>A0A8H4W1M2</accession>
<feature type="compositionally biased region" description="Polar residues" evidence="1">
    <location>
        <begin position="40"/>
        <end position="50"/>
    </location>
</feature>
<sequence>MADNEKETPLAASTSNTTISFNSIMASSNLIKNPDENEQLPPTSLTATSRGIDSIASAPKTNSDEAMAFIDLRGTSDFDENESIFSNTPSEFEIEPHDYLAQADDKTNFDPRSPSVPPIWRPITPLSYPSFNPYTLEDFNPDQIHPQDVIPTDLTPAPTFHDFRKLPPELRSMITGLAASDTSQIVHCDMNWLNLDDENDYIVLTTFDPYHGNHEFPGIYRASNETRSEARRLFTRTHTRIPYSFELIPNNLNPEVNYLPYLHENNELCFYAEIQAQKRRCGNLRQKYDCDLWGRFFGSFYEGEPLTRNLEFRGMVKYYVGADKLVLDPCYLPLENYWYFPDVQGRRLDRLLHRFKHLAINLSLRPYGFDVYAWNERALHQKYEDWAARIVEPFMEGFVRQVILEYHKLHPRTLDIVIPEKIGQGPDWEALYVVESGVPYRRKGEKRFVDWKTKVGETPGAPMWKWIHTPKVLRIIEHEMRVWIAKTNSKKKKVKSICQKCSWWLQSIRIVIARFWT</sequence>
<dbReference type="InterPro" id="IPR045518">
    <property type="entry name" value="2EXR"/>
</dbReference>
<dbReference type="EMBL" id="JAAMPI010000921">
    <property type="protein sequence ID" value="KAF4627719.1"/>
    <property type="molecule type" value="Genomic_DNA"/>
</dbReference>
<keyword evidence="4" id="KW-1185">Reference proteome</keyword>
<dbReference type="Proteomes" id="UP000566819">
    <property type="component" value="Unassembled WGS sequence"/>
</dbReference>
<evidence type="ECO:0000259" key="2">
    <source>
        <dbReference type="Pfam" id="PF20150"/>
    </source>
</evidence>
<comment type="caution">
    <text evidence="3">The sequence shown here is derived from an EMBL/GenBank/DDBJ whole genome shotgun (WGS) entry which is preliminary data.</text>
</comment>
<evidence type="ECO:0000256" key="1">
    <source>
        <dbReference type="SAM" id="MobiDB-lite"/>
    </source>
</evidence>
<dbReference type="AlphaFoldDB" id="A0A8H4W1M2"/>
<protein>
    <recommendedName>
        <fullName evidence="2">2EXR domain-containing protein</fullName>
    </recommendedName>
</protein>
<gene>
    <name evidence="3" type="ORF">G7Y89_g10429</name>
</gene>
<proteinExistence type="predicted"/>
<dbReference type="Pfam" id="PF20150">
    <property type="entry name" value="2EXR"/>
    <property type="match status" value="1"/>
</dbReference>